<accession>A0A5C6SSL7</accession>
<gene>
    <name evidence="1" type="ORF">FocTR4_00008583</name>
</gene>
<dbReference type="AlphaFoldDB" id="A0A5C6SSL7"/>
<comment type="caution">
    <text evidence="1">The sequence shown here is derived from an EMBL/GenBank/DDBJ whole genome shotgun (WGS) entry which is preliminary data.</text>
</comment>
<dbReference type="EMBL" id="VMNF01000009">
    <property type="protein sequence ID" value="TXC00939.1"/>
    <property type="molecule type" value="Genomic_DNA"/>
</dbReference>
<proteinExistence type="predicted"/>
<evidence type="ECO:0000313" key="1">
    <source>
        <dbReference type="EMBL" id="TXC00939.1"/>
    </source>
</evidence>
<name>A0A5C6SSL7_FUSOC</name>
<sequence>MFLGTSMTPKARPKTAVSRDLICAAEAPKSQGCWKERPAENWSSPLIYRTDGSPNCFHSSNGSQFLICPIWPSLIDLQH</sequence>
<organism evidence="1 2">
    <name type="scientific">Fusarium oxysporum f. sp. cubense</name>
    <dbReference type="NCBI Taxonomy" id="61366"/>
    <lineage>
        <taxon>Eukaryota</taxon>
        <taxon>Fungi</taxon>
        <taxon>Dikarya</taxon>
        <taxon>Ascomycota</taxon>
        <taxon>Pezizomycotina</taxon>
        <taxon>Sordariomycetes</taxon>
        <taxon>Hypocreomycetidae</taxon>
        <taxon>Hypocreales</taxon>
        <taxon>Nectriaceae</taxon>
        <taxon>Fusarium</taxon>
        <taxon>Fusarium oxysporum species complex</taxon>
    </lineage>
</organism>
<reference evidence="1 2" key="1">
    <citation type="submission" date="2019-07" db="EMBL/GenBank/DDBJ databases">
        <title>The First High-Quality Draft Genome Sequence of the Causal Agent of the Current Panama Disease Epidemic.</title>
        <authorList>
            <person name="Warmington R.J."/>
            <person name="Kay W."/>
            <person name="Jeffries A."/>
            <person name="Bebber D."/>
            <person name="Moore K."/>
            <person name="Studholme D.J."/>
        </authorList>
    </citation>
    <scope>NUCLEOTIDE SEQUENCE [LARGE SCALE GENOMIC DNA]</scope>
    <source>
        <strain evidence="1 2">TR4</strain>
    </source>
</reference>
<protein>
    <submittedName>
        <fullName evidence="1">Uncharacterized protein</fullName>
    </submittedName>
</protein>
<evidence type="ECO:0000313" key="2">
    <source>
        <dbReference type="Proteomes" id="UP000321331"/>
    </source>
</evidence>
<dbReference type="Proteomes" id="UP000321331">
    <property type="component" value="Unassembled WGS sequence"/>
</dbReference>